<dbReference type="EMBL" id="BMVX01000047">
    <property type="protein sequence ID" value="GGZ98198.1"/>
    <property type="molecule type" value="Genomic_DNA"/>
</dbReference>
<dbReference type="AlphaFoldDB" id="A0A918RFN0"/>
<feature type="region of interest" description="Disordered" evidence="1">
    <location>
        <begin position="45"/>
        <end position="69"/>
    </location>
</feature>
<reference evidence="2" key="1">
    <citation type="journal article" date="2014" name="Int. J. Syst. Evol. Microbiol.">
        <title>Complete genome sequence of Corynebacterium casei LMG S-19264T (=DSM 44701T), isolated from a smear-ripened cheese.</title>
        <authorList>
            <consortium name="US DOE Joint Genome Institute (JGI-PGF)"/>
            <person name="Walter F."/>
            <person name="Albersmeier A."/>
            <person name="Kalinowski J."/>
            <person name="Ruckert C."/>
        </authorList>
    </citation>
    <scope>NUCLEOTIDE SEQUENCE</scope>
    <source>
        <strain evidence="2">JCM 4834</strain>
    </source>
</reference>
<dbReference type="PROSITE" id="PS51257">
    <property type="entry name" value="PROKAR_LIPOPROTEIN"/>
    <property type="match status" value="1"/>
</dbReference>
<evidence type="ECO:0000313" key="2">
    <source>
        <dbReference type="EMBL" id="GGZ98198.1"/>
    </source>
</evidence>
<gene>
    <name evidence="2" type="ORF">GCM10010371_67430</name>
</gene>
<sequence length="69" mass="7485">MQRHAQGAAATAQGCKTLRRAVVDLHNNSGMVHTWRLDEGRLDVVSNSESSSSNYGRTALQSRTGASRE</sequence>
<comment type="caution">
    <text evidence="2">The sequence shown here is derived from an EMBL/GenBank/DDBJ whole genome shotgun (WGS) entry which is preliminary data.</text>
</comment>
<proteinExistence type="predicted"/>
<evidence type="ECO:0000256" key="1">
    <source>
        <dbReference type="SAM" id="MobiDB-lite"/>
    </source>
</evidence>
<evidence type="ECO:0000313" key="3">
    <source>
        <dbReference type="Proteomes" id="UP000634660"/>
    </source>
</evidence>
<accession>A0A918RFN0</accession>
<organism evidence="2 3">
    <name type="scientific">Streptomyces subrutilus</name>
    <dbReference type="NCBI Taxonomy" id="36818"/>
    <lineage>
        <taxon>Bacteria</taxon>
        <taxon>Bacillati</taxon>
        <taxon>Actinomycetota</taxon>
        <taxon>Actinomycetes</taxon>
        <taxon>Kitasatosporales</taxon>
        <taxon>Streptomycetaceae</taxon>
        <taxon>Streptomyces</taxon>
    </lineage>
</organism>
<reference evidence="2" key="2">
    <citation type="submission" date="2020-09" db="EMBL/GenBank/DDBJ databases">
        <authorList>
            <person name="Sun Q."/>
            <person name="Ohkuma M."/>
        </authorList>
    </citation>
    <scope>NUCLEOTIDE SEQUENCE</scope>
    <source>
        <strain evidence="2">JCM 4834</strain>
    </source>
</reference>
<name>A0A918RFN0_9ACTN</name>
<protein>
    <submittedName>
        <fullName evidence="2">Uncharacterized protein</fullName>
    </submittedName>
</protein>
<feature type="compositionally biased region" description="Polar residues" evidence="1">
    <location>
        <begin position="55"/>
        <end position="69"/>
    </location>
</feature>
<dbReference type="Proteomes" id="UP000634660">
    <property type="component" value="Unassembled WGS sequence"/>
</dbReference>